<feature type="compositionally biased region" description="Basic and acidic residues" evidence="1">
    <location>
        <begin position="15"/>
        <end position="24"/>
    </location>
</feature>
<name>A0A0A9AMM2_ARUDO</name>
<feature type="region of interest" description="Disordered" evidence="1">
    <location>
        <begin position="1"/>
        <end position="45"/>
    </location>
</feature>
<dbReference type="EMBL" id="GBRH01247745">
    <property type="protein sequence ID" value="JAD50150.1"/>
    <property type="molecule type" value="Transcribed_RNA"/>
</dbReference>
<accession>A0A0A9AMM2</accession>
<reference evidence="2" key="2">
    <citation type="journal article" date="2015" name="Data Brief">
        <title>Shoot transcriptome of the giant reed, Arundo donax.</title>
        <authorList>
            <person name="Barrero R.A."/>
            <person name="Guerrero F.D."/>
            <person name="Moolhuijzen P."/>
            <person name="Goolsby J.A."/>
            <person name="Tidwell J."/>
            <person name="Bellgard S.E."/>
            <person name="Bellgard M.I."/>
        </authorList>
    </citation>
    <scope>NUCLEOTIDE SEQUENCE</scope>
    <source>
        <tissue evidence="2">Shoot tissue taken approximately 20 cm above the soil surface</tissue>
    </source>
</reference>
<reference evidence="2" key="1">
    <citation type="submission" date="2014-09" db="EMBL/GenBank/DDBJ databases">
        <authorList>
            <person name="Magalhaes I.L.F."/>
            <person name="Oliveira U."/>
            <person name="Santos F.R."/>
            <person name="Vidigal T.H.D.A."/>
            <person name="Brescovit A.D."/>
            <person name="Santos A.J."/>
        </authorList>
    </citation>
    <scope>NUCLEOTIDE SEQUENCE</scope>
    <source>
        <tissue evidence="2">Shoot tissue taken approximately 20 cm above the soil surface</tissue>
    </source>
</reference>
<evidence type="ECO:0000256" key="1">
    <source>
        <dbReference type="SAM" id="MobiDB-lite"/>
    </source>
</evidence>
<evidence type="ECO:0000313" key="2">
    <source>
        <dbReference type="EMBL" id="JAD50150.1"/>
    </source>
</evidence>
<protein>
    <submittedName>
        <fullName evidence="2">Uncharacterized protein</fullName>
    </submittedName>
</protein>
<feature type="compositionally biased region" description="Basic residues" evidence="1">
    <location>
        <begin position="34"/>
        <end position="45"/>
    </location>
</feature>
<dbReference type="AlphaFoldDB" id="A0A0A9AMM2"/>
<sequence>MPVIGRKSTQQRWRLSKERKREKSSSPVGSACRTKTRLMRVARPR</sequence>
<proteinExistence type="predicted"/>
<organism evidence="2">
    <name type="scientific">Arundo donax</name>
    <name type="common">Giant reed</name>
    <name type="synonym">Donax arundinaceus</name>
    <dbReference type="NCBI Taxonomy" id="35708"/>
    <lineage>
        <taxon>Eukaryota</taxon>
        <taxon>Viridiplantae</taxon>
        <taxon>Streptophyta</taxon>
        <taxon>Embryophyta</taxon>
        <taxon>Tracheophyta</taxon>
        <taxon>Spermatophyta</taxon>
        <taxon>Magnoliopsida</taxon>
        <taxon>Liliopsida</taxon>
        <taxon>Poales</taxon>
        <taxon>Poaceae</taxon>
        <taxon>PACMAD clade</taxon>
        <taxon>Arundinoideae</taxon>
        <taxon>Arundineae</taxon>
        <taxon>Arundo</taxon>
    </lineage>
</organism>